<dbReference type="OrthoDB" id="5413531at2759"/>
<comment type="caution">
    <text evidence="3">The sequence shown here is derived from an EMBL/GenBank/DDBJ whole genome shotgun (WGS) entry which is preliminary data.</text>
</comment>
<feature type="compositionally biased region" description="Polar residues" evidence="2">
    <location>
        <begin position="726"/>
        <end position="735"/>
    </location>
</feature>
<evidence type="ECO:0000256" key="2">
    <source>
        <dbReference type="SAM" id="MobiDB-lite"/>
    </source>
</evidence>
<feature type="coiled-coil region" evidence="1">
    <location>
        <begin position="464"/>
        <end position="494"/>
    </location>
</feature>
<organism evidence="3 4">
    <name type="scientific">Hyphodiscus hymeniophilus</name>
    <dbReference type="NCBI Taxonomy" id="353542"/>
    <lineage>
        <taxon>Eukaryota</taxon>
        <taxon>Fungi</taxon>
        <taxon>Dikarya</taxon>
        <taxon>Ascomycota</taxon>
        <taxon>Pezizomycotina</taxon>
        <taxon>Leotiomycetes</taxon>
        <taxon>Helotiales</taxon>
        <taxon>Hyphodiscaceae</taxon>
        <taxon>Hyphodiscus</taxon>
    </lineage>
</organism>
<evidence type="ECO:0000256" key="1">
    <source>
        <dbReference type="SAM" id="Coils"/>
    </source>
</evidence>
<name>A0A9P6VSG6_9HELO</name>
<gene>
    <name evidence="3" type="ORF">D0Z07_0496</name>
</gene>
<feature type="region of interest" description="Disordered" evidence="2">
    <location>
        <begin position="648"/>
        <end position="827"/>
    </location>
</feature>
<evidence type="ECO:0000313" key="4">
    <source>
        <dbReference type="Proteomes" id="UP000785200"/>
    </source>
</evidence>
<accession>A0A9P6VSG6</accession>
<feature type="compositionally biased region" description="Polar residues" evidence="2">
    <location>
        <begin position="1"/>
        <end position="14"/>
    </location>
</feature>
<feature type="compositionally biased region" description="Basic and acidic residues" evidence="2">
    <location>
        <begin position="766"/>
        <end position="779"/>
    </location>
</feature>
<feature type="region of interest" description="Disordered" evidence="2">
    <location>
        <begin position="1"/>
        <end position="47"/>
    </location>
</feature>
<evidence type="ECO:0000313" key="3">
    <source>
        <dbReference type="EMBL" id="KAG0652989.1"/>
    </source>
</evidence>
<feature type="compositionally biased region" description="Polar residues" evidence="2">
    <location>
        <begin position="690"/>
        <end position="718"/>
    </location>
</feature>
<keyword evidence="1" id="KW-0175">Coiled coil</keyword>
<reference evidence="3" key="1">
    <citation type="submission" date="2019-07" db="EMBL/GenBank/DDBJ databases">
        <title>Hyphodiscus hymeniophilus genome sequencing and assembly.</title>
        <authorList>
            <person name="Kramer G."/>
            <person name="Nodwell J."/>
        </authorList>
    </citation>
    <scope>NUCLEOTIDE SEQUENCE</scope>
    <source>
        <strain evidence="3">ATCC 34498</strain>
    </source>
</reference>
<sequence>MAAILDTSQDSTWNDMDLDSRDDRDRHNQHHHARNTTITDTVLPAPDTWPGILPAPTPRIPRDTIQAVVPFSGPYKSPFTTKPPAPSDILDCLKSVNCSYLSSDIAPNLLQLKQHAQSLTVLIKGLSVSHTSALIDSSSSNLPRAGSFEDNESFDWLNDLTKRYSTDDAHHLQPLTSILNVVEEDPVSGETRNICPLQEALAEGDKIQPHPWATHQNLIRHANELLERLDHEYSARGGLLSIFPTNMQKEDRAKAEKTVLGQLIFWIQNLVQRIHHLERLYANSMDVLSKEAVVPSETLSALGARGRKGREVVYPQDRFVLVNAGDDLWEFLNAEFERKEVIDTAVDKNYRELGTTGEAIWADRGGREFAKGITAIDVYTRYYRLRNSPLKTVFVIPAHEIHPGTKVTREMEQQPTVVTVVKPVWPERMSAIEQRYKDDTLELKQSRFQLREETLKTGLQEQEVKLLYDNNAKLREEKRILIEEKNRAEKALREPPNQTKYEVFREISKANEARMEAARVRTIYEKQIADAKAAKNKADARAKEMQEARDNQVKSIAAKDAERDKEWAKRIKSLENRDKDIGRAAQEAIPALKKLWLQQMTESQILIDFLADPESQEALQNITIPGHIIQTGKDKAKKLFDVVDKQIPNIVPENEDSSSDSEHGRGTGEGADEGPPGGGGSNIAAPPNTPSWRVTGSTQSHSSGISPQPTQHGVSLNVPSVDPNRPKSQTQPRPQSSRREVPSPGKQVSFPANLEAGPSGSGKKRPANEELERGKKKQDTGQGKTGLVRGLWKPEDGITFGIDSRGGVAYADKMPSGYSSDEDEEDA</sequence>
<dbReference type="Proteomes" id="UP000785200">
    <property type="component" value="Unassembled WGS sequence"/>
</dbReference>
<dbReference type="EMBL" id="VNKQ01000002">
    <property type="protein sequence ID" value="KAG0652989.1"/>
    <property type="molecule type" value="Genomic_DNA"/>
</dbReference>
<protein>
    <submittedName>
        <fullName evidence="3">Uncharacterized protein</fullName>
    </submittedName>
</protein>
<dbReference type="AlphaFoldDB" id="A0A9P6VSG6"/>
<proteinExistence type="predicted"/>
<keyword evidence="4" id="KW-1185">Reference proteome</keyword>